<evidence type="ECO:0000256" key="7">
    <source>
        <dbReference type="ARBA" id="ARBA00022989"/>
    </source>
</evidence>
<evidence type="ECO:0000256" key="9">
    <source>
        <dbReference type="RuleBase" id="RU364070"/>
    </source>
</evidence>
<comment type="similarity">
    <text evidence="2 9">Belongs to the resistance-nodulation-cell division (RND) (TC 2.A.6) family.</text>
</comment>
<dbReference type="FunFam" id="3.30.70.1430:FF:000002">
    <property type="entry name" value="Efflux pump membrane transporter"/>
    <property type="match status" value="1"/>
</dbReference>
<name>A0A4Q7RTU4_9BURK</name>
<dbReference type="RefSeq" id="WP_130392552.1">
    <property type="nucleotide sequence ID" value="NZ_SGXM01000005.1"/>
</dbReference>
<dbReference type="FunFam" id="3.30.70.1430:FF:000001">
    <property type="entry name" value="Efflux pump membrane transporter"/>
    <property type="match status" value="1"/>
</dbReference>
<keyword evidence="7 9" id="KW-1133">Transmembrane helix</keyword>
<feature type="transmembrane region" description="Helical" evidence="9">
    <location>
        <begin position="898"/>
        <end position="918"/>
    </location>
</feature>
<protein>
    <recommendedName>
        <fullName evidence="9">Efflux pump membrane transporter</fullName>
    </recommendedName>
</protein>
<keyword evidence="5 9" id="KW-0997">Cell inner membrane</keyword>
<feature type="transmembrane region" description="Helical" evidence="9">
    <location>
        <begin position="969"/>
        <end position="989"/>
    </location>
</feature>
<dbReference type="GO" id="GO:0042910">
    <property type="term" value="F:xenobiotic transmembrane transporter activity"/>
    <property type="evidence" value="ECO:0007669"/>
    <property type="project" value="TreeGrafter"/>
</dbReference>
<feature type="transmembrane region" description="Helical" evidence="9">
    <location>
        <begin position="539"/>
        <end position="556"/>
    </location>
</feature>
<evidence type="ECO:0000256" key="5">
    <source>
        <dbReference type="ARBA" id="ARBA00022519"/>
    </source>
</evidence>
<feature type="transmembrane region" description="Helical" evidence="9">
    <location>
        <begin position="340"/>
        <end position="359"/>
    </location>
</feature>
<comment type="caution">
    <text evidence="9">Lacks conserved residue(s) required for the propagation of feature annotation.</text>
</comment>
<evidence type="ECO:0000256" key="8">
    <source>
        <dbReference type="ARBA" id="ARBA00023136"/>
    </source>
</evidence>
<dbReference type="FunFam" id="1.20.1640.10:FF:000001">
    <property type="entry name" value="Efflux pump membrane transporter"/>
    <property type="match status" value="1"/>
</dbReference>
<comment type="subcellular location">
    <subcellularLocation>
        <location evidence="1 9">Cell inner membrane</location>
        <topology evidence="1 9">Multi-pass membrane protein</topology>
    </subcellularLocation>
</comment>
<dbReference type="Proteomes" id="UP000291078">
    <property type="component" value="Unassembled WGS sequence"/>
</dbReference>
<dbReference type="SUPFAM" id="SSF82866">
    <property type="entry name" value="Multidrug efflux transporter AcrB transmembrane domain"/>
    <property type="match status" value="2"/>
</dbReference>
<evidence type="ECO:0000313" key="11">
    <source>
        <dbReference type="Proteomes" id="UP000291078"/>
    </source>
</evidence>
<comment type="caution">
    <text evidence="10">The sequence shown here is derived from an EMBL/GenBank/DDBJ whole genome shotgun (WGS) entry which is preliminary data.</text>
</comment>
<dbReference type="FunFam" id="1.20.1640.10:FF:000002">
    <property type="entry name" value="Efflux pump membrane transporter"/>
    <property type="match status" value="1"/>
</dbReference>
<keyword evidence="11" id="KW-1185">Reference proteome</keyword>
<dbReference type="GO" id="GO:0005886">
    <property type="term" value="C:plasma membrane"/>
    <property type="evidence" value="ECO:0007669"/>
    <property type="project" value="UniProtKB-SubCell"/>
</dbReference>
<evidence type="ECO:0000256" key="6">
    <source>
        <dbReference type="ARBA" id="ARBA00022692"/>
    </source>
</evidence>
<dbReference type="Gene3D" id="3.30.70.1430">
    <property type="entry name" value="Multidrug efflux transporter AcrB pore domain"/>
    <property type="match status" value="2"/>
</dbReference>
<sequence>MSNFFIERPIFAWVIALVIMLAGVLSIRSLPVTQYPAIAPPTIAISVNYPGASAQTVQDTVVQVIEQQLNGLDRLRYISSESNSDGSMTITATFEQGTNPDIAQVQVQNKLALAQPLLPQEVQQQGIRVVKSVRNFLIIVGLISTDPKTSREDLSNYIVSNLQDPISRTAGVGDFQVFGSQYAMRIWLDPAKLNSFQLAPLDVSTAVKAQNVQVASGQLGGLPAVPGQQLNASVIGKTRLQTAEQFGNILLKVNPDGSQVRLKDVAEVGLGGQDYSINAQYNGRPASGIAIRLAAGANALETVKNVRNTLNQLEPSFPPGIKVVFPYDTTPVIADSIHEVVKTLLEAIVLVFLVMYLFLQNFRATLIPTIAVPVVLLGTFGVLAAFGYSINTLTMFGMVLAIGLLVDDAIVVVENVERVMSEEGLGPKEAARKSMGQIQGALVGIALVLSAVFLPMAFFGGSTGVIYRQFSITIVSAMALSVLVALVLTPALCATMLKPIEKGDHGEHKKGFFGWFNRSFIRTTHKYERSVVGILKRRSPFLLIYVVIVLAMGFLFTKIPTSFLPEEDQGVLYAQVQTPPGSSAERTQAVLDQMRNYLLNDEGKIVESLFTVNGFNFAGRGQSSGLAFILLKPFKEREGDATSVFDLTKRAQAKFSTFRDALAFAFAPPAVQELGNATGFDFYMQDQAGLGHEALMEARNKFLALAAKDPALQRVRPNGLNDEPQYLLEIDDERARAQGVSLSDINSTVSIAWGSSYVNDFIDRGRVKRVYLQGRPNARMNPDDLNKWFVRNSDGEMVPFSAFATGKWGYGSPKLQRYNGVPAVEILGEPAAGKSSGDAMAAVEAIMKQMPQGISYSWTGLSYEERLSGSQAPALYALSLLVVFLCLAALYESWAIPFSVMLVVPLGVIGALLATLGRGLSNDVFFQVGLLTTIGLSAKNAILIVEFAKDLHDQGKSLVDSAVEACRMRLRPIIMTSLAFVLGVFPLAISQGAGSGSQHAIGTGVIGGMITATVLAIFWVPLFFVVVNALKERRGKHDSSSLETGAQA</sequence>
<dbReference type="Gene3D" id="1.20.1640.10">
    <property type="entry name" value="Multidrug efflux transporter AcrB transmembrane domain"/>
    <property type="match status" value="2"/>
</dbReference>
<dbReference type="NCBIfam" id="NF000282">
    <property type="entry name" value="RND_permease_1"/>
    <property type="match status" value="1"/>
</dbReference>
<dbReference type="AlphaFoldDB" id="A0A4Q7RTU4"/>
<evidence type="ECO:0000256" key="3">
    <source>
        <dbReference type="ARBA" id="ARBA00022448"/>
    </source>
</evidence>
<gene>
    <name evidence="10" type="ORF">EV147_3579</name>
</gene>
<dbReference type="PANTHER" id="PTHR32063">
    <property type="match status" value="1"/>
</dbReference>
<dbReference type="PRINTS" id="PR00702">
    <property type="entry name" value="ACRIFLAVINRP"/>
</dbReference>
<proteinExistence type="inferred from homology"/>
<evidence type="ECO:0000256" key="4">
    <source>
        <dbReference type="ARBA" id="ARBA00022475"/>
    </source>
</evidence>
<dbReference type="Gene3D" id="3.30.70.1440">
    <property type="entry name" value="Multidrug efflux transporter AcrB pore domain"/>
    <property type="match status" value="1"/>
</dbReference>
<dbReference type="FunFam" id="3.30.2090.10:FF:000002">
    <property type="entry name" value="Efflux pump membrane transporter"/>
    <property type="match status" value="1"/>
</dbReference>
<feature type="transmembrane region" description="Helical" evidence="9">
    <location>
        <begin position="366"/>
        <end position="390"/>
    </location>
</feature>
<dbReference type="InterPro" id="IPR001036">
    <property type="entry name" value="Acrflvin-R"/>
</dbReference>
<dbReference type="InterPro" id="IPR027463">
    <property type="entry name" value="AcrB_DN_DC_subdom"/>
</dbReference>
<dbReference type="PANTHER" id="PTHR32063:SF13">
    <property type="entry name" value="MULTIDRUG EFFLUX PUMP SUBUNIT ACRB-RELATED"/>
    <property type="match status" value="1"/>
</dbReference>
<dbReference type="GO" id="GO:0009636">
    <property type="term" value="P:response to toxic substance"/>
    <property type="evidence" value="ECO:0007669"/>
    <property type="project" value="UniProtKB-ARBA"/>
</dbReference>
<evidence type="ECO:0000256" key="1">
    <source>
        <dbReference type="ARBA" id="ARBA00004429"/>
    </source>
</evidence>
<keyword evidence="6 9" id="KW-0812">Transmembrane</keyword>
<dbReference type="InterPro" id="IPR004764">
    <property type="entry name" value="MdtF-like"/>
</dbReference>
<dbReference type="GO" id="GO:0015562">
    <property type="term" value="F:efflux transmembrane transporter activity"/>
    <property type="evidence" value="ECO:0007669"/>
    <property type="project" value="InterPro"/>
</dbReference>
<keyword evidence="8 9" id="KW-0472">Membrane</keyword>
<feature type="transmembrane region" description="Helical" evidence="9">
    <location>
        <begin position="924"/>
        <end position="948"/>
    </location>
</feature>
<dbReference type="NCBIfam" id="TIGR00915">
    <property type="entry name" value="2A0602"/>
    <property type="match status" value="1"/>
</dbReference>
<dbReference type="Gene3D" id="3.30.2090.10">
    <property type="entry name" value="Multidrug efflux transporter AcrB TolC docking domain, DN and DC subdomains"/>
    <property type="match status" value="2"/>
</dbReference>
<dbReference type="Pfam" id="PF00873">
    <property type="entry name" value="ACR_tran"/>
    <property type="match status" value="1"/>
</dbReference>
<dbReference type="SUPFAM" id="SSF82693">
    <property type="entry name" value="Multidrug efflux transporter AcrB pore domain, PN1, PN2, PC1 and PC2 subdomains"/>
    <property type="match status" value="4"/>
</dbReference>
<dbReference type="FunFam" id="3.30.2090.10:FF:000001">
    <property type="entry name" value="Efflux pump membrane transporter"/>
    <property type="match status" value="1"/>
</dbReference>
<feature type="transmembrane region" description="Helical" evidence="9">
    <location>
        <begin position="470"/>
        <end position="493"/>
    </location>
</feature>
<feature type="transmembrane region" description="Helical" evidence="9">
    <location>
        <begin position="1001"/>
        <end position="1027"/>
    </location>
</feature>
<keyword evidence="4" id="KW-1003">Cell membrane</keyword>
<keyword evidence="3 9" id="KW-0813">Transport</keyword>
<dbReference type="Gene3D" id="3.30.70.1320">
    <property type="entry name" value="Multidrug efflux transporter AcrB pore domain like"/>
    <property type="match status" value="1"/>
</dbReference>
<reference evidence="10 11" key="1">
    <citation type="journal article" date="2015" name="Stand. Genomic Sci.">
        <title>Genomic Encyclopedia of Bacterial and Archaeal Type Strains, Phase III: the genomes of soil and plant-associated and newly described type strains.</title>
        <authorList>
            <person name="Whitman W.B."/>
            <person name="Woyke T."/>
            <person name="Klenk H.P."/>
            <person name="Zhou Y."/>
            <person name="Lilburn T.G."/>
            <person name="Beck B.J."/>
            <person name="De Vos P."/>
            <person name="Vandamme P."/>
            <person name="Eisen J.A."/>
            <person name="Garrity G."/>
            <person name="Hugenholtz P."/>
            <person name="Kyrpides N.C."/>
        </authorList>
    </citation>
    <scope>NUCLEOTIDE SEQUENCE [LARGE SCALE GENOMIC DNA]</scope>
    <source>
        <strain evidence="10 11">ASC-9842</strain>
    </source>
</reference>
<dbReference type="OrthoDB" id="9176627at2"/>
<dbReference type="EMBL" id="SGXM01000005">
    <property type="protein sequence ID" value="RZT36260.1"/>
    <property type="molecule type" value="Genomic_DNA"/>
</dbReference>
<organism evidence="10 11">
    <name type="scientific">Cupriavidus agavae</name>
    <dbReference type="NCBI Taxonomy" id="1001822"/>
    <lineage>
        <taxon>Bacteria</taxon>
        <taxon>Pseudomonadati</taxon>
        <taxon>Pseudomonadota</taxon>
        <taxon>Betaproteobacteria</taxon>
        <taxon>Burkholderiales</taxon>
        <taxon>Burkholderiaceae</taxon>
        <taxon>Cupriavidus</taxon>
    </lineage>
</organism>
<feature type="transmembrane region" description="Helical" evidence="9">
    <location>
        <begin position="437"/>
        <end position="458"/>
    </location>
</feature>
<dbReference type="SUPFAM" id="SSF82714">
    <property type="entry name" value="Multidrug efflux transporter AcrB TolC docking domain, DN and DC subdomains"/>
    <property type="match status" value="2"/>
</dbReference>
<evidence type="ECO:0000313" key="10">
    <source>
        <dbReference type="EMBL" id="RZT36260.1"/>
    </source>
</evidence>
<evidence type="ECO:0000256" key="2">
    <source>
        <dbReference type="ARBA" id="ARBA00010942"/>
    </source>
</evidence>
<feature type="transmembrane region" description="Helical" evidence="9">
    <location>
        <begin position="874"/>
        <end position="891"/>
    </location>
</feature>
<accession>A0A4Q7RTU4</accession>